<evidence type="ECO:0000256" key="5">
    <source>
        <dbReference type="SAM" id="MobiDB-lite"/>
    </source>
</evidence>
<sequence length="688" mass="73372">MKLNGRRILLCDCERTMSLDGEALAEALGADGTPRIHTNLCRRETAAFEQALAGEGSVLVACTQEAPLFGELAEEAGHGERVDFTNIRENAGWGEQGPAAQPKIAALLAAAAYASEPAPIHTARSEGVCLVYGPGQQALEVAKSLSGRLSVNLLVTDEDFIPPSVADVPIHKGRISRLTGSLGRFEVTVDGYAPLVPSSRAEPLFAMPRDGAKAPCDLVLDLSGGTPLVPAPDKRDGYFRADPDHPAAVARAMFEISDYVGTFEKPQYVAYSEEICAHSRSRKIGCRNCLDVCPAGALQSDGDRILLDHGTCAGCGSCSAVCPTGAISYRYPRRHDLVAKLQILLGTYARAGGLHPVVLFHEDGRGGELISAMARFGRGLPANVLPVPLFAVTELGHDILAATLAAGAERIVVLAGPERVEEMPPLEAQAGLAASFLSALGLEAETPRISLLVEADPFAVEEALFALSPAPQPAFRSFAAVGTKREIARSALSALHDAVTDAPERIELPAGAPYGRILVDTEGCTLCLSCVGACPTGAILDNPDRPQLRFQEAACVQCGLCKETCPESVISLQPRFDFTPQAQEQIVLYEEEPFECISCGKPFGTKKSIERVVERLAGHSMFRSEGQLDLIRMCDNCRVEAQYSVAGPAPMAFGERPRVRTTEDYLSERERDHANGSGGARKVDDFLS</sequence>
<dbReference type="PANTHER" id="PTHR43687">
    <property type="entry name" value="ADENYLYLSULFATE REDUCTASE, BETA SUBUNIT"/>
    <property type="match status" value="1"/>
</dbReference>
<feature type="domain" description="4Fe-4S ferredoxin-type" evidence="6">
    <location>
        <begin position="546"/>
        <end position="575"/>
    </location>
</feature>
<dbReference type="InterPro" id="IPR050572">
    <property type="entry name" value="Fe-S_Ferredoxin"/>
</dbReference>
<dbReference type="OrthoDB" id="9800445at2"/>
<dbReference type="SUPFAM" id="SSF54862">
    <property type="entry name" value="4Fe-4S ferredoxins"/>
    <property type="match status" value="1"/>
</dbReference>
<name>V4T8L0_9HYPH</name>
<gene>
    <name evidence="7" type="ORF">N177_4015</name>
</gene>
<comment type="caution">
    <text evidence="7">The sequence shown here is derived from an EMBL/GenBank/DDBJ whole genome shotgun (WGS) entry which is preliminary data.</text>
</comment>
<keyword evidence="2" id="KW-0479">Metal-binding</keyword>
<accession>V4T8L0</accession>
<proteinExistence type="predicted"/>
<keyword evidence="3" id="KW-0408">Iron</keyword>
<dbReference type="InterPro" id="IPR017900">
    <property type="entry name" value="4Fe4S_Fe_S_CS"/>
</dbReference>
<dbReference type="eggNOG" id="COG1148">
    <property type="taxonomic scope" value="Bacteria"/>
</dbReference>
<evidence type="ECO:0000259" key="6">
    <source>
        <dbReference type="PROSITE" id="PS51379"/>
    </source>
</evidence>
<evidence type="ECO:0000256" key="1">
    <source>
        <dbReference type="ARBA" id="ARBA00022485"/>
    </source>
</evidence>
<dbReference type="Gene3D" id="3.30.70.20">
    <property type="match status" value="2"/>
</dbReference>
<dbReference type="STRING" id="631454.N177_4015"/>
<dbReference type="EMBL" id="AWXZ01000040">
    <property type="protein sequence ID" value="ESR22878.1"/>
    <property type="molecule type" value="Genomic_DNA"/>
</dbReference>
<dbReference type="GO" id="GO:0046872">
    <property type="term" value="F:metal ion binding"/>
    <property type="evidence" value="ECO:0007669"/>
    <property type="project" value="UniProtKB-KW"/>
</dbReference>
<dbReference type="PROSITE" id="PS51379">
    <property type="entry name" value="4FE4S_FER_2"/>
    <property type="match status" value="3"/>
</dbReference>
<dbReference type="Pfam" id="PF12838">
    <property type="entry name" value="Fer4_7"/>
    <property type="match status" value="1"/>
</dbReference>
<feature type="region of interest" description="Disordered" evidence="5">
    <location>
        <begin position="665"/>
        <end position="688"/>
    </location>
</feature>
<protein>
    <submittedName>
        <fullName evidence="7">Iron-sulfur cluster-binding protein</fullName>
    </submittedName>
</protein>
<feature type="compositionally biased region" description="Basic and acidic residues" evidence="5">
    <location>
        <begin position="665"/>
        <end position="674"/>
    </location>
</feature>
<dbReference type="PATRIC" id="fig|631454.5.peg.3967"/>
<dbReference type="RefSeq" id="WP_023434124.1">
    <property type="nucleotide sequence ID" value="NZ_AWXZ01000040.1"/>
</dbReference>
<keyword evidence="8" id="KW-1185">Reference proteome</keyword>
<keyword evidence="4" id="KW-0411">Iron-sulfur</keyword>
<evidence type="ECO:0000256" key="4">
    <source>
        <dbReference type="ARBA" id="ARBA00023014"/>
    </source>
</evidence>
<dbReference type="InterPro" id="IPR017896">
    <property type="entry name" value="4Fe4S_Fe-S-bd"/>
</dbReference>
<evidence type="ECO:0000256" key="3">
    <source>
        <dbReference type="ARBA" id="ARBA00023004"/>
    </source>
</evidence>
<keyword evidence="1" id="KW-0004">4Fe-4S</keyword>
<dbReference type="Pfam" id="PF13187">
    <property type="entry name" value="Fer4_9"/>
    <property type="match status" value="1"/>
</dbReference>
<dbReference type="AlphaFoldDB" id="V4T8L0"/>
<dbReference type="PROSITE" id="PS00198">
    <property type="entry name" value="4FE4S_FER_1"/>
    <property type="match status" value="3"/>
</dbReference>
<evidence type="ECO:0000256" key="2">
    <source>
        <dbReference type="ARBA" id="ARBA00022723"/>
    </source>
</evidence>
<reference evidence="7 8" key="1">
    <citation type="journal article" date="2014" name="Genome Announc.">
        <title>Draft Genome Sequence of Lutibaculum baratangense Strain AMV1T, Isolated from a Mud Volcano in Andamans, India.</title>
        <authorList>
            <person name="Singh A."/>
            <person name="Sreenivas A."/>
            <person name="Sathyanarayana Reddy G."/>
            <person name="Pinnaka A.K."/>
            <person name="Shivaji S."/>
        </authorList>
    </citation>
    <scope>NUCLEOTIDE SEQUENCE [LARGE SCALE GENOMIC DNA]</scope>
    <source>
        <strain evidence="7 8">AMV1</strain>
    </source>
</reference>
<dbReference type="Proteomes" id="UP000017819">
    <property type="component" value="Unassembled WGS sequence"/>
</dbReference>
<feature type="domain" description="4Fe-4S ferredoxin-type" evidence="6">
    <location>
        <begin position="515"/>
        <end position="544"/>
    </location>
</feature>
<evidence type="ECO:0000313" key="8">
    <source>
        <dbReference type="Proteomes" id="UP000017819"/>
    </source>
</evidence>
<feature type="domain" description="4Fe-4S ferredoxin-type" evidence="6">
    <location>
        <begin position="303"/>
        <end position="332"/>
    </location>
</feature>
<dbReference type="GO" id="GO:0051539">
    <property type="term" value="F:4 iron, 4 sulfur cluster binding"/>
    <property type="evidence" value="ECO:0007669"/>
    <property type="project" value="UniProtKB-KW"/>
</dbReference>
<dbReference type="PANTHER" id="PTHR43687:SF4">
    <property type="entry name" value="BLR5484 PROTEIN"/>
    <property type="match status" value="1"/>
</dbReference>
<evidence type="ECO:0000313" key="7">
    <source>
        <dbReference type="EMBL" id="ESR22878.1"/>
    </source>
</evidence>
<organism evidence="7 8">
    <name type="scientific">Lutibaculum baratangense AMV1</name>
    <dbReference type="NCBI Taxonomy" id="631454"/>
    <lineage>
        <taxon>Bacteria</taxon>
        <taxon>Pseudomonadati</taxon>
        <taxon>Pseudomonadota</taxon>
        <taxon>Alphaproteobacteria</taxon>
        <taxon>Hyphomicrobiales</taxon>
        <taxon>Tepidamorphaceae</taxon>
        <taxon>Lutibaculum</taxon>
    </lineage>
</organism>